<dbReference type="AlphaFoldDB" id="A0A6C0JI64"/>
<organism evidence="1">
    <name type="scientific">viral metagenome</name>
    <dbReference type="NCBI Taxonomy" id="1070528"/>
    <lineage>
        <taxon>unclassified sequences</taxon>
        <taxon>metagenomes</taxon>
        <taxon>organismal metagenomes</taxon>
    </lineage>
</organism>
<accession>A0A6C0JI64</accession>
<protein>
    <submittedName>
        <fullName evidence="1">Uncharacterized protein</fullName>
    </submittedName>
</protein>
<reference evidence="1" key="1">
    <citation type="journal article" date="2020" name="Nature">
        <title>Giant virus diversity and host interactions through global metagenomics.</title>
        <authorList>
            <person name="Schulz F."/>
            <person name="Roux S."/>
            <person name="Paez-Espino D."/>
            <person name="Jungbluth S."/>
            <person name="Walsh D.A."/>
            <person name="Denef V.J."/>
            <person name="McMahon K.D."/>
            <person name="Konstantinidis K.T."/>
            <person name="Eloe-Fadrosh E.A."/>
            <person name="Kyrpides N.C."/>
            <person name="Woyke T."/>
        </authorList>
    </citation>
    <scope>NUCLEOTIDE SEQUENCE</scope>
    <source>
        <strain evidence="1">GVMAG-M-3300027736-24</strain>
    </source>
</reference>
<dbReference type="EMBL" id="MN740417">
    <property type="protein sequence ID" value="QHU05505.1"/>
    <property type="molecule type" value="Genomic_DNA"/>
</dbReference>
<proteinExistence type="predicted"/>
<sequence>MYGVLLSRFTNETYAENKRYKENNNVKCIYGSTLPISDNLPMIDYFVIEMNNDTNKIIGIGLIEKLLAPKVKIYSNPYFNRYIYKGNHYFPIQDNDIVLELEKLLFYGKTHLKRGGTTLFPKKLLKKIYLEWLINLLKESVKV</sequence>
<name>A0A6C0JI64_9ZZZZ</name>
<evidence type="ECO:0000313" key="1">
    <source>
        <dbReference type="EMBL" id="QHU05505.1"/>
    </source>
</evidence>